<evidence type="ECO:0008006" key="4">
    <source>
        <dbReference type="Google" id="ProtNLM"/>
    </source>
</evidence>
<gene>
    <name evidence="2" type="ORF">EJA19_11535</name>
</gene>
<name>A0A428JWX9_9FLAO</name>
<protein>
    <recommendedName>
        <fullName evidence="4">Sugar transporter</fullName>
    </recommendedName>
</protein>
<keyword evidence="1" id="KW-1133">Transmembrane helix</keyword>
<feature type="transmembrane region" description="Helical" evidence="1">
    <location>
        <begin position="12"/>
        <end position="33"/>
    </location>
</feature>
<evidence type="ECO:0000313" key="2">
    <source>
        <dbReference type="EMBL" id="RSK38682.1"/>
    </source>
</evidence>
<sequence>MTTESTTKKPPIWYWVIAVIALIWNAMGVMQYLGQAYNTEAWRSGYTEEQLNIINSMPAWYTAVFAIAVFSGVLGCLALFIRKMIAKLLFWVSLLAVLIQMGYSFAEGHLDNMGMTTAIVVFAVFLVWFSQYASKKQWIS</sequence>
<reference evidence="2 3" key="1">
    <citation type="submission" date="2018-12" db="EMBL/GenBank/DDBJ databases">
        <title>Mangrovimonas spongiae sp. nov., a novel member of the genus Mangrovimonas isolated from marine sponge.</title>
        <authorList>
            <person name="Zhuang L."/>
            <person name="Luo L."/>
        </authorList>
    </citation>
    <scope>NUCLEOTIDE SEQUENCE [LARGE SCALE GENOMIC DNA]</scope>
    <source>
        <strain evidence="2 3">HN-E26</strain>
    </source>
</reference>
<keyword evidence="3" id="KW-1185">Reference proteome</keyword>
<evidence type="ECO:0000313" key="3">
    <source>
        <dbReference type="Proteomes" id="UP000270620"/>
    </source>
</evidence>
<accession>A0A428JWX9</accession>
<dbReference type="RefSeq" id="WP_125468526.1">
    <property type="nucleotide sequence ID" value="NZ_RWBG01000005.1"/>
</dbReference>
<feature type="transmembrane region" description="Helical" evidence="1">
    <location>
        <begin position="112"/>
        <end position="130"/>
    </location>
</feature>
<organism evidence="2 3">
    <name type="scientific">Mangrovimonas spongiae</name>
    <dbReference type="NCBI Taxonomy" id="2494697"/>
    <lineage>
        <taxon>Bacteria</taxon>
        <taxon>Pseudomonadati</taxon>
        <taxon>Bacteroidota</taxon>
        <taxon>Flavobacteriia</taxon>
        <taxon>Flavobacteriales</taxon>
        <taxon>Flavobacteriaceae</taxon>
        <taxon>Mangrovimonas</taxon>
    </lineage>
</organism>
<dbReference type="Proteomes" id="UP000270620">
    <property type="component" value="Unassembled WGS sequence"/>
</dbReference>
<dbReference type="AlphaFoldDB" id="A0A428JWX9"/>
<comment type="caution">
    <text evidence="2">The sequence shown here is derived from an EMBL/GenBank/DDBJ whole genome shotgun (WGS) entry which is preliminary data.</text>
</comment>
<keyword evidence="1" id="KW-0472">Membrane</keyword>
<proteinExistence type="predicted"/>
<keyword evidence="1" id="KW-0812">Transmembrane</keyword>
<dbReference type="OrthoDB" id="1143964at2"/>
<evidence type="ECO:0000256" key="1">
    <source>
        <dbReference type="SAM" id="Phobius"/>
    </source>
</evidence>
<dbReference type="EMBL" id="RWBG01000005">
    <property type="protein sequence ID" value="RSK38682.1"/>
    <property type="molecule type" value="Genomic_DNA"/>
</dbReference>
<feature type="transmembrane region" description="Helical" evidence="1">
    <location>
        <begin position="59"/>
        <end position="81"/>
    </location>
</feature>
<feature type="transmembrane region" description="Helical" evidence="1">
    <location>
        <begin position="88"/>
        <end position="106"/>
    </location>
</feature>